<sequence>MVNGDVGWGSVLFASSFGAEDNGYALPPYLLETSKTCIEELVTGNVGRRVGWFLGWGCYALVGCYSPRQAEWGG</sequence>
<comment type="caution">
    <text evidence="1">The sequence shown here is derived from an EMBL/GenBank/DDBJ whole genome shotgun (WGS) entry which is preliminary data.</text>
</comment>
<proteinExistence type="predicted"/>
<evidence type="ECO:0000313" key="2">
    <source>
        <dbReference type="Proteomes" id="UP001281614"/>
    </source>
</evidence>
<gene>
    <name evidence="1" type="ORF">CKAH01_00973</name>
</gene>
<dbReference type="AlphaFoldDB" id="A0AAD9YIW1"/>
<protein>
    <submittedName>
        <fullName evidence="1">Uncharacterized protein</fullName>
    </submittedName>
</protein>
<accession>A0AAD9YIW1</accession>
<reference evidence="1" key="1">
    <citation type="submission" date="2023-02" db="EMBL/GenBank/DDBJ databases">
        <title>Colletotrichum kahawae CIFC_Que2 genome sequencing and assembly.</title>
        <authorList>
            <person name="Baroncelli R."/>
        </authorList>
    </citation>
    <scope>NUCLEOTIDE SEQUENCE</scope>
    <source>
        <strain evidence="1">CIFC_Que2</strain>
    </source>
</reference>
<dbReference type="Proteomes" id="UP001281614">
    <property type="component" value="Unassembled WGS sequence"/>
</dbReference>
<name>A0AAD9YIW1_COLKA</name>
<evidence type="ECO:0000313" key="1">
    <source>
        <dbReference type="EMBL" id="KAK2769366.1"/>
    </source>
</evidence>
<keyword evidence="2" id="KW-1185">Reference proteome</keyword>
<dbReference type="EMBL" id="VYYT01000112">
    <property type="protein sequence ID" value="KAK2769366.1"/>
    <property type="molecule type" value="Genomic_DNA"/>
</dbReference>
<organism evidence="1 2">
    <name type="scientific">Colletotrichum kahawae</name>
    <name type="common">Coffee berry disease fungus</name>
    <dbReference type="NCBI Taxonomy" id="34407"/>
    <lineage>
        <taxon>Eukaryota</taxon>
        <taxon>Fungi</taxon>
        <taxon>Dikarya</taxon>
        <taxon>Ascomycota</taxon>
        <taxon>Pezizomycotina</taxon>
        <taxon>Sordariomycetes</taxon>
        <taxon>Hypocreomycetidae</taxon>
        <taxon>Glomerellales</taxon>
        <taxon>Glomerellaceae</taxon>
        <taxon>Colletotrichum</taxon>
        <taxon>Colletotrichum gloeosporioides species complex</taxon>
    </lineage>
</organism>